<dbReference type="Proteomes" id="UP000306798">
    <property type="component" value="Unassembled WGS sequence"/>
</dbReference>
<accession>A0A4S4FBQ1</accession>
<feature type="transmembrane region" description="Helical" evidence="1">
    <location>
        <begin position="59"/>
        <end position="81"/>
    </location>
</feature>
<evidence type="ECO:0000313" key="3">
    <source>
        <dbReference type="Proteomes" id="UP000306798"/>
    </source>
</evidence>
<protein>
    <submittedName>
        <fullName evidence="2">Uncharacterized protein</fullName>
    </submittedName>
</protein>
<evidence type="ECO:0000313" key="2">
    <source>
        <dbReference type="EMBL" id="THG26952.1"/>
    </source>
</evidence>
<sequence length="83" mass="9226">MAAIVHPIPRAELLSSYGWLLTLAQVMAVGGILLFAVVKTYIDYKYFSTHIEESVGTSIVWIRCVFYLIAIIVVAVGLQLLKQ</sequence>
<dbReference type="RefSeq" id="WP_136511063.1">
    <property type="nucleotide sequence ID" value="NZ_SSTF01000006.1"/>
</dbReference>
<keyword evidence="1" id="KW-0472">Membrane</keyword>
<reference evidence="2 3" key="1">
    <citation type="submission" date="2019-04" db="EMBL/GenBank/DDBJ databases">
        <title>Microbes associate with the intestines of laboratory mice.</title>
        <authorList>
            <person name="Navarre W."/>
            <person name="Wong E."/>
            <person name="Huang K.C."/>
            <person name="Tropini C."/>
            <person name="Ng K."/>
            <person name="Yu B."/>
        </authorList>
    </citation>
    <scope>NUCLEOTIDE SEQUENCE [LARGE SCALE GENOMIC DNA]</scope>
    <source>
        <strain evidence="2 3">NM87_A27A</strain>
    </source>
</reference>
<comment type="caution">
    <text evidence="2">The sequence shown here is derived from an EMBL/GenBank/DDBJ whole genome shotgun (WGS) entry which is preliminary data.</text>
</comment>
<feature type="transmembrane region" description="Helical" evidence="1">
    <location>
        <begin position="17"/>
        <end position="38"/>
    </location>
</feature>
<organism evidence="2 3">
    <name type="scientific">Bifidobacterium pseudolongum</name>
    <dbReference type="NCBI Taxonomy" id="1694"/>
    <lineage>
        <taxon>Bacteria</taxon>
        <taxon>Bacillati</taxon>
        <taxon>Actinomycetota</taxon>
        <taxon>Actinomycetes</taxon>
        <taxon>Bifidobacteriales</taxon>
        <taxon>Bifidobacteriaceae</taxon>
        <taxon>Bifidobacterium</taxon>
    </lineage>
</organism>
<keyword evidence="1" id="KW-0812">Transmembrane</keyword>
<evidence type="ECO:0000256" key="1">
    <source>
        <dbReference type="SAM" id="Phobius"/>
    </source>
</evidence>
<proteinExistence type="predicted"/>
<gene>
    <name evidence="2" type="ORF">E5991_03060</name>
</gene>
<dbReference type="AlphaFoldDB" id="A0A4S4FBQ1"/>
<dbReference type="EMBL" id="SSTF01000006">
    <property type="protein sequence ID" value="THG26952.1"/>
    <property type="molecule type" value="Genomic_DNA"/>
</dbReference>
<keyword evidence="1" id="KW-1133">Transmembrane helix</keyword>
<name>A0A4S4FBQ1_9BIFI</name>